<keyword evidence="5" id="KW-0378">Hydrolase</keyword>
<gene>
    <name evidence="9" type="ORF">SCMU_40390</name>
</gene>
<feature type="signal peptide" evidence="8">
    <location>
        <begin position="1"/>
        <end position="24"/>
    </location>
</feature>
<keyword evidence="10" id="KW-1185">Reference proteome</keyword>
<protein>
    <recommendedName>
        <fullName evidence="11">Alkaline phosphatase</fullName>
    </recommendedName>
</protein>
<name>A0ABM7Q0U3_SINCY</name>
<feature type="chain" id="PRO_5046452115" description="Alkaline phosphatase" evidence="8">
    <location>
        <begin position="25"/>
        <end position="131"/>
    </location>
</feature>
<dbReference type="Pfam" id="PF00245">
    <property type="entry name" value="Alk_phosphatase"/>
    <property type="match status" value="1"/>
</dbReference>
<evidence type="ECO:0000256" key="2">
    <source>
        <dbReference type="ARBA" id="ARBA00001947"/>
    </source>
</evidence>
<comment type="cofactor">
    <cofactor evidence="1">
        <name>Mg(2+)</name>
        <dbReference type="ChEBI" id="CHEBI:18420"/>
    </cofactor>
</comment>
<evidence type="ECO:0000256" key="6">
    <source>
        <dbReference type="ARBA" id="ARBA00022833"/>
    </source>
</evidence>
<evidence type="ECO:0000313" key="9">
    <source>
        <dbReference type="EMBL" id="BCT78197.1"/>
    </source>
</evidence>
<keyword evidence="7" id="KW-0460">Magnesium</keyword>
<dbReference type="EMBL" id="AP024525">
    <property type="protein sequence ID" value="BCT78197.1"/>
    <property type="molecule type" value="Genomic_DNA"/>
</dbReference>
<dbReference type="InterPro" id="IPR001952">
    <property type="entry name" value="Alkaline_phosphatase"/>
</dbReference>
<dbReference type="Gene3D" id="3.40.720.10">
    <property type="entry name" value="Alkaline Phosphatase, subunit A"/>
    <property type="match status" value="1"/>
</dbReference>
<proteinExistence type="inferred from homology"/>
<dbReference type="InterPro" id="IPR018299">
    <property type="entry name" value="Alkaline_phosphatase_AS"/>
</dbReference>
<keyword evidence="8" id="KW-0732">Signal</keyword>
<comment type="similarity">
    <text evidence="3">Belongs to the alkaline phosphatase family.</text>
</comment>
<sequence>MKRTIAALASACAVGAIIATSVGAGTAGPASAAPAANDGRIKNVIYLLGDGMGRTHVTAGRERFYGADGRMVMETLPSHGFVSTYAAEKNSAQPGQPGFAPNYVTDSASAATAWASGVNPDRSRGGGLIGA</sequence>
<evidence type="ECO:0000256" key="7">
    <source>
        <dbReference type="ARBA" id="ARBA00022842"/>
    </source>
</evidence>
<evidence type="ECO:0000256" key="4">
    <source>
        <dbReference type="ARBA" id="ARBA00022723"/>
    </source>
</evidence>
<evidence type="ECO:0000256" key="3">
    <source>
        <dbReference type="ARBA" id="ARBA00005984"/>
    </source>
</evidence>
<dbReference type="SUPFAM" id="SSF53649">
    <property type="entry name" value="Alkaline phosphatase-like"/>
    <property type="match status" value="1"/>
</dbReference>
<keyword evidence="6" id="KW-0862">Zinc</keyword>
<accession>A0ABM7Q0U3</accession>
<dbReference type="RefSeq" id="WP_229230828.1">
    <property type="nucleotide sequence ID" value="NZ_AP024525.1"/>
</dbReference>
<dbReference type="Proteomes" id="UP001319861">
    <property type="component" value="Chromosome"/>
</dbReference>
<dbReference type="PROSITE" id="PS00123">
    <property type="entry name" value="ALKALINE_PHOSPHATASE"/>
    <property type="match status" value="1"/>
</dbReference>
<reference evidence="9 10" key="1">
    <citation type="journal article" date="2021" name="J. Biosci. Bioeng.">
        <title>Identification and characterization of a chc gene cluster responsible for the aromatization pathway of cyclohexanecarboxylate degradation in Sinomonas cyclohexanicum ATCC 51369.</title>
        <authorList>
            <person name="Yamamoto T."/>
            <person name="Hasegawa Y."/>
            <person name="Lau P.C.K."/>
            <person name="Iwaki H."/>
        </authorList>
    </citation>
    <scope>NUCLEOTIDE SEQUENCE [LARGE SCALE GENOMIC DNA]</scope>
    <source>
        <strain evidence="9 10">ATCC 51369</strain>
    </source>
</reference>
<dbReference type="InterPro" id="IPR017850">
    <property type="entry name" value="Alkaline_phosphatase_core_sf"/>
</dbReference>
<evidence type="ECO:0008006" key="11">
    <source>
        <dbReference type="Google" id="ProtNLM"/>
    </source>
</evidence>
<comment type="cofactor">
    <cofactor evidence="2">
        <name>Zn(2+)</name>
        <dbReference type="ChEBI" id="CHEBI:29105"/>
    </cofactor>
</comment>
<evidence type="ECO:0000256" key="1">
    <source>
        <dbReference type="ARBA" id="ARBA00001946"/>
    </source>
</evidence>
<evidence type="ECO:0000256" key="5">
    <source>
        <dbReference type="ARBA" id="ARBA00022801"/>
    </source>
</evidence>
<organism evidence="9 10">
    <name type="scientific">Sinomonas cyclohexanicum</name>
    <name type="common">Corynebacterium cyclohexanicum</name>
    <dbReference type="NCBI Taxonomy" id="322009"/>
    <lineage>
        <taxon>Bacteria</taxon>
        <taxon>Bacillati</taxon>
        <taxon>Actinomycetota</taxon>
        <taxon>Actinomycetes</taxon>
        <taxon>Micrococcales</taxon>
        <taxon>Micrococcaceae</taxon>
        <taxon>Sinomonas</taxon>
    </lineage>
</organism>
<evidence type="ECO:0000313" key="10">
    <source>
        <dbReference type="Proteomes" id="UP001319861"/>
    </source>
</evidence>
<keyword evidence="4" id="KW-0479">Metal-binding</keyword>
<evidence type="ECO:0000256" key="8">
    <source>
        <dbReference type="SAM" id="SignalP"/>
    </source>
</evidence>